<reference evidence="2" key="1">
    <citation type="submission" date="2017-08" db="EMBL/GenBank/DDBJ databases">
        <authorList>
            <person name="Varghese N."/>
            <person name="Submissions S."/>
        </authorList>
    </citation>
    <scope>NUCLEOTIDE SEQUENCE [LARGE SCALE GENOMIC DNA]</scope>
    <source>
        <strain evidence="2">JC23</strain>
    </source>
</reference>
<dbReference type="PANTHER" id="PTHR11102">
    <property type="entry name" value="SEL-1-LIKE PROTEIN"/>
    <property type="match status" value="1"/>
</dbReference>
<evidence type="ECO:0008006" key="3">
    <source>
        <dbReference type="Google" id="ProtNLM"/>
    </source>
</evidence>
<dbReference type="Proteomes" id="UP000219252">
    <property type="component" value="Unassembled WGS sequence"/>
</dbReference>
<dbReference type="Gene3D" id="1.25.40.10">
    <property type="entry name" value="Tetratricopeptide repeat domain"/>
    <property type="match status" value="2"/>
</dbReference>
<dbReference type="SMART" id="SM00671">
    <property type="entry name" value="SEL1"/>
    <property type="match status" value="6"/>
</dbReference>
<accession>A0A285UNT6</accession>
<dbReference type="PANTHER" id="PTHR11102:SF160">
    <property type="entry name" value="ERAD-ASSOCIATED E3 UBIQUITIN-PROTEIN LIGASE COMPONENT HRD3"/>
    <property type="match status" value="1"/>
</dbReference>
<dbReference type="AlphaFoldDB" id="A0A285UNT6"/>
<protein>
    <recommendedName>
        <fullName evidence="3">TPR repeat protein</fullName>
    </recommendedName>
</protein>
<evidence type="ECO:0000313" key="2">
    <source>
        <dbReference type="Proteomes" id="UP000219252"/>
    </source>
</evidence>
<dbReference type="Pfam" id="PF08238">
    <property type="entry name" value="Sel1"/>
    <property type="match status" value="7"/>
</dbReference>
<dbReference type="InterPro" id="IPR011990">
    <property type="entry name" value="TPR-like_helical_dom_sf"/>
</dbReference>
<sequence>MYSNKELLLQLLEESSNPLNELQINDILSQLDLARNGNEEAMLYVAETYKQIKKNDGYLFWLQSAASRGNTEAQYLLANCYIDGEIMEEDYEEAFKLYKKAAEKGHADAANNLADMYLNGEGVEENEVEAVKWFTFAAEQNVPEAMFTLGILYEQGVGIEKDEERAFQYYLQAAELGDEEAQYRIGSIYLDGLLGKEQNIKTAIDWFKKGANVYHVDSLFNLGFIFENGIDIGRNGKLALSYYKQASLLGDLQSKINIARIYEQGIDVKKDLEKAKKWRLLAEQQINMMEK</sequence>
<dbReference type="OrthoDB" id="7056571at2"/>
<name>A0A285UNT6_9BACL</name>
<dbReference type="InterPro" id="IPR006597">
    <property type="entry name" value="Sel1-like"/>
</dbReference>
<dbReference type="EMBL" id="OBQC01000016">
    <property type="protein sequence ID" value="SOC43489.1"/>
    <property type="molecule type" value="Genomic_DNA"/>
</dbReference>
<evidence type="ECO:0000313" key="1">
    <source>
        <dbReference type="EMBL" id="SOC43489.1"/>
    </source>
</evidence>
<gene>
    <name evidence="1" type="ORF">SAMN05877842_11631</name>
</gene>
<keyword evidence="2" id="KW-1185">Reference proteome</keyword>
<organism evidence="1 2">
    <name type="scientific">Ureibacillus acetophenoni</name>
    <dbReference type="NCBI Taxonomy" id="614649"/>
    <lineage>
        <taxon>Bacteria</taxon>
        <taxon>Bacillati</taxon>
        <taxon>Bacillota</taxon>
        <taxon>Bacilli</taxon>
        <taxon>Bacillales</taxon>
        <taxon>Caryophanaceae</taxon>
        <taxon>Ureibacillus</taxon>
    </lineage>
</organism>
<dbReference type="InterPro" id="IPR050767">
    <property type="entry name" value="Sel1_AlgK"/>
</dbReference>
<dbReference type="SUPFAM" id="SSF81901">
    <property type="entry name" value="HCP-like"/>
    <property type="match status" value="1"/>
</dbReference>
<dbReference type="RefSeq" id="WP_097150807.1">
    <property type="nucleotide sequence ID" value="NZ_OBQC01000016.1"/>
</dbReference>
<proteinExistence type="predicted"/>